<keyword evidence="5 7" id="KW-0546">Nucleotide metabolism</keyword>
<dbReference type="EC" id="3.5.4.2" evidence="7"/>
<feature type="binding site" evidence="7">
    <location>
        <position position="71"/>
    </location>
    <ligand>
        <name>Zn(2+)</name>
        <dbReference type="ChEBI" id="CHEBI:29105"/>
        <note>catalytic</note>
    </ligand>
</feature>
<keyword evidence="6 7" id="KW-0539">Nucleus</keyword>
<evidence type="ECO:0000313" key="10">
    <source>
        <dbReference type="Proteomes" id="UP000777438"/>
    </source>
</evidence>
<dbReference type="InterPro" id="IPR001365">
    <property type="entry name" value="A_deaminase_dom"/>
</dbReference>
<dbReference type="PANTHER" id="PTHR43114:SF6">
    <property type="entry name" value="ADENINE DEAMINASE"/>
    <property type="match status" value="1"/>
</dbReference>
<gene>
    <name evidence="7" type="primary">AAH1</name>
    <name evidence="9" type="ORF">B0T10DRAFT_608207</name>
</gene>
<evidence type="ECO:0000256" key="6">
    <source>
        <dbReference type="ARBA" id="ARBA00023242"/>
    </source>
</evidence>
<evidence type="ECO:0000256" key="5">
    <source>
        <dbReference type="ARBA" id="ARBA00023080"/>
    </source>
</evidence>
<dbReference type="InterPro" id="IPR032466">
    <property type="entry name" value="Metal_Hydrolase"/>
</dbReference>
<comment type="function">
    <text evidence="7">Catalyzes the hydrolytic deamination of adenine to hypoxanthine. Plays an important role in the purine salvage pathway and in nitrogen catabolism.</text>
</comment>
<dbReference type="GO" id="GO:0009168">
    <property type="term" value="P:purine ribonucleoside monophosphate biosynthetic process"/>
    <property type="evidence" value="ECO:0007669"/>
    <property type="project" value="InterPro"/>
</dbReference>
<feature type="binding site" evidence="7">
    <location>
        <position position="260"/>
    </location>
    <ligand>
        <name>Zn(2+)</name>
        <dbReference type="ChEBI" id="CHEBI:29105"/>
        <note>catalytic</note>
    </ligand>
</feature>
<dbReference type="PROSITE" id="PS00485">
    <property type="entry name" value="A_DEAMINASE"/>
    <property type="match status" value="1"/>
</dbReference>
<accession>A0A9P8W2A9</accession>
<keyword evidence="4 7" id="KW-0862">Zinc</keyword>
<dbReference type="Pfam" id="PF00962">
    <property type="entry name" value="A_deaminase"/>
    <property type="match status" value="1"/>
</dbReference>
<feature type="binding site" evidence="7">
    <location>
        <position position="73"/>
    </location>
    <ligand>
        <name>Zn(2+)</name>
        <dbReference type="ChEBI" id="CHEBI:29105"/>
        <note>catalytic</note>
    </ligand>
</feature>
<dbReference type="Gene3D" id="3.20.20.140">
    <property type="entry name" value="Metal-dependent hydrolases"/>
    <property type="match status" value="1"/>
</dbReference>
<comment type="similarity">
    <text evidence="7">Belongs to the metallo-dependent hydrolases superfamily. Adenosine and AMP deaminases family. Adenine deaminase type 2 subfamily.</text>
</comment>
<keyword evidence="10" id="KW-1185">Reference proteome</keyword>
<dbReference type="PANTHER" id="PTHR43114">
    <property type="entry name" value="ADENINE DEAMINASE"/>
    <property type="match status" value="1"/>
</dbReference>
<reference evidence="9 10" key="1">
    <citation type="journal article" date="2021" name="Nat. Commun.">
        <title>Genetic determinants of endophytism in the Arabidopsis root mycobiome.</title>
        <authorList>
            <person name="Mesny F."/>
            <person name="Miyauchi S."/>
            <person name="Thiergart T."/>
            <person name="Pickel B."/>
            <person name="Atanasova L."/>
            <person name="Karlsson M."/>
            <person name="Huettel B."/>
            <person name="Barry K.W."/>
            <person name="Haridas S."/>
            <person name="Chen C."/>
            <person name="Bauer D."/>
            <person name="Andreopoulos W."/>
            <person name="Pangilinan J."/>
            <person name="LaButti K."/>
            <person name="Riley R."/>
            <person name="Lipzen A."/>
            <person name="Clum A."/>
            <person name="Drula E."/>
            <person name="Henrissat B."/>
            <person name="Kohler A."/>
            <person name="Grigoriev I.V."/>
            <person name="Martin F.M."/>
            <person name="Hacquard S."/>
        </authorList>
    </citation>
    <scope>NUCLEOTIDE SEQUENCE [LARGE SCALE GENOMIC DNA]</scope>
    <source>
        <strain evidence="9 10">MPI-CAGE-CH-0241</strain>
    </source>
</reference>
<proteinExistence type="inferred from homology"/>
<dbReference type="SUPFAM" id="SSF51556">
    <property type="entry name" value="Metallo-dependent hydrolases"/>
    <property type="match status" value="1"/>
</dbReference>
<evidence type="ECO:0000256" key="4">
    <source>
        <dbReference type="ARBA" id="ARBA00022833"/>
    </source>
</evidence>
<dbReference type="NCBIfam" id="TIGR01430">
    <property type="entry name" value="aden_deam"/>
    <property type="match status" value="1"/>
</dbReference>
<evidence type="ECO:0000256" key="1">
    <source>
        <dbReference type="ARBA" id="ARBA00022490"/>
    </source>
</evidence>
<feature type="site" description="Important for catalytic activity" evidence="7">
    <location>
        <position position="284"/>
    </location>
</feature>
<dbReference type="CDD" id="cd01320">
    <property type="entry name" value="ADA"/>
    <property type="match status" value="1"/>
</dbReference>
<evidence type="ECO:0000256" key="2">
    <source>
        <dbReference type="ARBA" id="ARBA00022723"/>
    </source>
</evidence>
<dbReference type="InterPro" id="IPR028892">
    <property type="entry name" value="ADE"/>
</dbReference>
<dbReference type="Proteomes" id="UP000777438">
    <property type="component" value="Unassembled WGS sequence"/>
</dbReference>
<keyword evidence="1 7" id="KW-0963">Cytoplasm</keyword>
<feature type="binding site" evidence="7">
    <location>
        <position position="342"/>
    </location>
    <ligand>
        <name>substrate</name>
    </ligand>
</feature>
<dbReference type="GO" id="GO:0005634">
    <property type="term" value="C:nucleus"/>
    <property type="evidence" value="ECO:0007669"/>
    <property type="project" value="UniProtKB-SubCell"/>
</dbReference>
<comment type="subcellular location">
    <subcellularLocation>
        <location evidence="7">Cytoplasm</location>
    </subcellularLocation>
    <subcellularLocation>
        <location evidence="7">Nucleus</location>
    </subcellularLocation>
</comment>
<dbReference type="GO" id="GO:0005829">
    <property type="term" value="C:cytosol"/>
    <property type="evidence" value="ECO:0007669"/>
    <property type="project" value="TreeGrafter"/>
</dbReference>
<keyword evidence="3 7" id="KW-0378">Hydrolase</keyword>
<comment type="caution">
    <text evidence="9">The sequence shown here is derived from an EMBL/GenBank/DDBJ whole genome shotgun (WGS) entry which is preliminary data.</text>
</comment>
<dbReference type="GO" id="GO:0043103">
    <property type="term" value="P:hypoxanthine salvage"/>
    <property type="evidence" value="ECO:0007669"/>
    <property type="project" value="UniProtKB-UniRule"/>
</dbReference>
<sequence length="405" mass="44781">MLERAAPSELDTPLVNGSGRAIGAAGAGKLIDKAPSQFRDSTNIPILKTQVTMCKSPLHDLIVSLPKVEQHLHIEGTLEPELLFQLAKKNDIQLPDDPVYASPATLRERYGRFTCLDDFLHYYYLGMSVLITEEDYETLAWAYLERAAQDKIRHAEIFFDPQAHMARDVSYDTVIAGLTAAKKRAQKELGITVEFIVCILRHLPVPESDALVDIVLDRGHLTDGTLVGFGMVSSEKAFPPELFKDIYARVATTGTHLTTHAGEEAPPSFITSSLENLGVSRIDHGLAAGQDPELLASLAANRTLLTLCPWSNVALCNLPRLEDAPIHAFLDAGVRFSINSDDPAYFGAYAQEVYCRVQEAFGLEVKDWDWIVRGAIEESWCSDERKSEILAELDQVIGDFKAIEV</sequence>
<evidence type="ECO:0000256" key="3">
    <source>
        <dbReference type="ARBA" id="ARBA00022801"/>
    </source>
</evidence>
<dbReference type="GO" id="GO:0006146">
    <property type="term" value="P:adenine catabolic process"/>
    <property type="evidence" value="ECO:0007669"/>
    <property type="project" value="UniProtKB-UniRule"/>
</dbReference>
<keyword evidence="2 7" id="KW-0479">Metal-binding</keyword>
<feature type="active site" description="Proton donor" evidence="7">
    <location>
        <position position="263"/>
    </location>
</feature>
<name>A0A9P8W2A9_9HYPO</name>
<evidence type="ECO:0000313" key="9">
    <source>
        <dbReference type="EMBL" id="KAH6885764.1"/>
    </source>
</evidence>
<comment type="catalytic activity">
    <reaction evidence="7">
        <text>adenine + H2O + H(+) = hypoxanthine + NH4(+)</text>
        <dbReference type="Rhea" id="RHEA:23688"/>
        <dbReference type="ChEBI" id="CHEBI:15377"/>
        <dbReference type="ChEBI" id="CHEBI:15378"/>
        <dbReference type="ChEBI" id="CHEBI:16708"/>
        <dbReference type="ChEBI" id="CHEBI:17368"/>
        <dbReference type="ChEBI" id="CHEBI:28938"/>
        <dbReference type="EC" id="3.5.4.2"/>
    </reaction>
</comment>
<organism evidence="9 10">
    <name type="scientific">Thelonectria olida</name>
    <dbReference type="NCBI Taxonomy" id="1576542"/>
    <lineage>
        <taxon>Eukaryota</taxon>
        <taxon>Fungi</taxon>
        <taxon>Dikarya</taxon>
        <taxon>Ascomycota</taxon>
        <taxon>Pezizomycotina</taxon>
        <taxon>Sordariomycetes</taxon>
        <taxon>Hypocreomycetidae</taxon>
        <taxon>Hypocreales</taxon>
        <taxon>Nectriaceae</taxon>
        <taxon>Thelonectria</taxon>
    </lineage>
</organism>
<dbReference type="GO" id="GO:0009117">
    <property type="term" value="P:nucleotide metabolic process"/>
    <property type="evidence" value="ECO:0007669"/>
    <property type="project" value="UniProtKB-KW"/>
</dbReference>
<dbReference type="GO" id="GO:0000034">
    <property type="term" value="F:adenine deaminase activity"/>
    <property type="evidence" value="ECO:0007669"/>
    <property type="project" value="UniProtKB-UniRule"/>
</dbReference>
<dbReference type="EMBL" id="JAGPYM010000017">
    <property type="protein sequence ID" value="KAH6885764.1"/>
    <property type="molecule type" value="Genomic_DNA"/>
</dbReference>
<dbReference type="AlphaFoldDB" id="A0A9P8W2A9"/>
<dbReference type="OrthoDB" id="272271at2759"/>
<dbReference type="HAMAP" id="MF_01962">
    <property type="entry name" value="Adenine_deaminase"/>
    <property type="match status" value="1"/>
</dbReference>
<feature type="binding site" evidence="7">
    <location>
        <position position="341"/>
    </location>
    <ligand>
        <name>Zn(2+)</name>
        <dbReference type="ChEBI" id="CHEBI:29105"/>
        <note>catalytic</note>
    </ligand>
</feature>
<protein>
    <recommendedName>
        <fullName evidence="7">Adenine deaminase</fullName>
        <shortName evidence="7">ADE</shortName>
        <ecNumber evidence="7">3.5.4.2</ecNumber>
    </recommendedName>
    <alternativeName>
        <fullName evidence="7">Adenine aminohydrolase</fullName>
        <shortName evidence="7">AAH</shortName>
    </alternativeName>
</protein>
<dbReference type="GO" id="GO:0008270">
    <property type="term" value="F:zinc ion binding"/>
    <property type="evidence" value="ECO:0007669"/>
    <property type="project" value="UniProtKB-UniRule"/>
</dbReference>
<evidence type="ECO:0000256" key="7">
    <source>
        <dbReference type="HAMAP-Rule" id="MF_03145"/>
    </source>
</evidence>
<feature type="domain" description="Adenosine deaminase" evidence="8">
    <location>
        <begin position="66"/>
        <end position="395"/>
    </location>
</feature>
<dbReference type="InterPro" id="IPR006650">
    <property type="entry name" value="A/AMP_deam_AS"/>
</dbReference>
<comment type="cofactor">
    <cofactor evidence="7">
        <name>Zn(2+)</name>
        <dbReference type="ChEBI" id="CHEBI:29105"/>
    </cofactor>
    <text evidence="7">Binds 1 zinc ion per subunit.</text>
</comment>
<dbReference type="InterPro" id="IPR006330">
    <property type="entry name" value="Ado/ade_deaminase"/>
</dbReference>
<evidence type="ECO:0000259" key="8">
    <source>
        <dbReference type="Pfam" id="PF00962"/>
    </source>
</evidence>